<proteinExistence type="predicted"/>
<accession>A0AA40CM68</accession>
<keyword evidence="2" id="KW-1185">Reference proteome</keyword>
<protein>
    <submittedName>
        <fullName evidence="1">Uncharacterized protein</fullName>
    </submittedName>
</protein>
<dbReference type="AlphaFoldDB" id="A0AA40CM68"/>
<dbReference type="Proteomes" id="UP001174936">
    <property type="component" value="Unassembled WGS sequence"/>
</dbReference>
<organism evidence="1 2">
    <name type="scientific">Cercophora newfieldiana</name>
    <dbReference type="NCBI Taxonomy" id="92897"/>
    <lineage>
        <taxon>Eukaryota</taxon>
        <taxon>Fungi</taxon>
        <taxon>Dikarya</taxon>
        <taxon>Ascomycota</taxon>
        <taxon>Pezizomycotina</taxon>
        <taxon>Sordariomycetes</taxon>
        <taxon>Sordariomycetidae</taxon>
        <taxon>Sordariales</taxon>
        <taxon>Lasiosphaeriaceae</taxon>
        <taxon>Cercophora</taxon>
    </lineage>
</organism>
<name>A0AA40CM68_9PEZI</name>
<dbReference type="EMBL" id="JAULSV010000005">
    <property type="protein sequence ID" value="KAK0643640.1"/>
    <property type="molecule type" value="Genomic_DNA"/>
</dbReference>
<evidence type="ECO:0000313" key="1">
    <source>
        <dbReference type="EMBL" id="KAK0643640.1"/>
    </source>
</evidence>
<reference evidence="1" key="1">
    <citation type="submission" date="2023-06" db="EMBL/GenBank/DDBJ databases">
        <title>Genome-scale phylogeny and comparative genomics of the fungal order Sordariales.</title>
        <authorList>
            <consortium name="Lawrence Berkeley National Laboratory"/>
            <person name="Hensen N."/>
            <person name="Bonometti L."/>
            <person name="Westerberg I."/>
            <person name="Brannstrom I.O."/>
            <person name="Guillou S."/>
            <person name="Cros-Aarteil S."/>
            <person name="Calhoun S."/>
            <person name="Haridas S."/>
            <person name="Kuo A."/>
            <person name="Mondo S."/>
            <person name="Pangilinan J."/>
            <person name="Riley R."/>
            <person name="Labutti K."/>
            <person name="Andreopoulos B."/>
            <person name="Lipzen A."/>
            <person name="Chen C."/>
            <person name="Yanf M."/>
            <person name="Daum C."/>
            <person name="Ng V."/>
            <person name="Clum A."/>
            <person name="Steindorff A."/>
            <person name="Ohm R."/>
            <person name="Martin F."/>
            <person name="Silar P."/>
            <person name="Natvig D."/>
            <person name="Lalanne C."/>
            <person name="Gautier V."/>
            <person name="Ament-Velasquez S.L."/>
            <person name="Kruys A."/>
            <person name="Hutchinson M.I."/>
            <person name="Powell A.J."/>
            <person name="Barry K."/>
            <person name="Miller A.N."/>
            <person name="Grigoriev I.V."/>
            <person name="Debuchy R."/>
            <person name="Gladieux P."/>
            <person name="Thoren M.H."/>
            <person name="Johannesson H."/>
        </authorList>
    </citation>
    <scope>NUCLEOTIDE SEQUENCE</scope>
    <source>
        <strain evidence="1">SMH2532-1</strain>
    </source>
</reference>
<comment type="caution">
    <text evidence="1">The sequence shown here is derived from an EMBL/GenBank/DDBJ whole genome shotgun (WGS) entry which is preliminary data.</text>
</comment>
<sequence>MGFEGYSDHCPWWISSRPATCRPCSPDWAERAWTMPSPSNFTQSRRQQKRACWRRPRHGRLPSLVVTPAATATHHILRLPCLFNTSRPALGSGEGRNKGQNFYPSFSPAAPPSSTRLVHLLACILLDPHPSPRDPPVGPLPPMVQALSQCAQVPLPFIFPQRAAASPLQDSVADPLLELFFPFWNLFRRRPFPGFRILFESAQEVSLSPFSADQHSHPARLARSHLPDMIS</sequence>
<evidence type="ECO:0000313" key="2">
    <source>
        <dbReference type="Proteomes" id="UP001174936"/>
    </source>
</evidence>
<gene>
    <name evidence="1" type="ORF">B0T16DRAFT_186956</name>
</gene>